<gene>
    <name evidence="3" type="ORF">ENT37_14450</name>
</gene>
<dbReference type="Pfam" id="PF25839">
    <property type="entry name" value="Apionate_lact_C"/>
    <property type="match status" value="1"/>
</dbReference>
<dbReference type="InterPro" id="IPR058787">
    <property type="entry name" value="ApnL_M"/>
</dbReference>
<protein>
    <submittedName>
        <fullName evidence="3">Uncharacterized protein</fullName>
    </submittedName>
</protein>
<dbReference type="Pfam" id="PF25838">
    <property type="entry name" value="Apionate_lact_M"/>
    <property type="match status" value="1"/>
</dbReference>
<dbReference type="AlphaFoldDB" id="A0A7C4KLS9"/>
<organism evidence="3">
    <name type="scientific">Anaerolinea thermolimosa</name>
    <dbReference type="NCBI Taxonomy" id="229919"/>
    <lineage>
        <taxon>Bacteria</taxon>
        <taxon>Bacillati</taxon>
        <taxon>Chloroflexota</taxon>
        <taxon>Anaerolineae</taxon>
        <taxon>Anaerolineales</taxon>
        <taxon>Anaerolineaceae</taxon>
        <taxon>Anaerolinea</taxon>
    </lineage>
</organism>
<sequence>MDEAGSLGIPLEVALAVSSSEPEGQLSELRDWMAELRPAVCAWLVFPEHEPYTGGNPSEEIARLANRILKPNAPSIPLAVGTNTDFIFLKRTRLPLQWMDQVCITLNPQVHAFDLQSMVETLEVQPVVIESARRMAQGRPVRVSPITFRPRFNPYATGPQAQSTPGELPPQVDVRQASLFGAGWTLGSLRAMVAGGSESVTYYETTGWLGVMESEKGSPLPHLFPSVAGSVFPLYHVLADYGEFAGGQACALSAASPLIFSALALKRGEHTRYILANHTAESLTIELETDGETLDVWSLDATNAESGMRDPEGYRQKAGVPTRTQNGVALFHLQPYGLIRADHHPVRSTHFLLGFSRDAGVSS</sequence>
<accession>A0A7C4KLS9</accession>
<feature type="domain" description="D-apionate lactonase C-terminal" evidence="2">
    <location>
        <begin position="262"/>
        <end position="340"/>
    </location>
</feature>
<evidence type="ECO:0000313" key="3">
    <source>
        <dbReference type="EMBL" id="HGS23051.1"/>
    </source>
</evidence>
<dbReference type="EMBL" id="DSYK01000728">
    <property type="protein sequence ID" value="HGS23051.1"/>
    <property type="molecule type" value="Genomic_DNA"/>
</dbReference>
<evidence type="ECO:0000259" key="1">
    <source>
        <dbReference type="Pfam" id="PF25838"/>
    </source>
</evidence>
<feature type="domain" description="D-apionate lactonase TIM barrel" evidence="1">
    <location>
        <begin position="7"/>
        <end position="246"/>
    </location>
</feature>
<name>A0A7C4KLS9_9CHLR</name>
<dbReference type="InterPro" id="IPR058789">
    <property type="entry name" value="ApnL_C"/>
</dbReference>
<comment type="caution">
    <text evidence="3">The sequence shown here is derived from an EMBL/GenBank/DDBJ whole genome shotgun (WGS) entry which is preliminary data.</text>
</comment>
<proteinExistence type="predicted"/>
<reference evidence="3" key="1">
    <citation type="journal article" date="2020" name="mSystems">
        <title>Genome- and Community-Level Interaction Insights into Carbon Utilization and Element Cycling Functions of Hydrothermarchaeota in Hydrothermal Sediment.</title>
        <authorList>
            <person name="Zhou Z."/>
            <person name="Liu Y."/>
            <person name="Xu W."/>
            <person name="Pan J."/>
            <person name="Luo Z.H."/>
            <person name="Li M."/>
        </authorList>
    </citation>
    <scope>NUCLEOTIDE SEQUENCE [LARGE SCALE GENOMIC DNA]</scope>
    <source>
        <strain evidence="3">SpSt-573</strain>
    </source>
</reference>
<evidence type="ECO:0000259" key="2">
    <source>
        <dbReference type="Pfam" id="PF25839"/>
    </source>
</evidence>